<dbReference type="PANTHER" id="PTHR24406">
    <property type="entry name" value="TRANSCRIPTIONAL REPRESSOR CTCFL-RELATED"/>
    <property type="match status" value="1"/>
</dbReference>
<dbReference type="InterPro" id="IPR013087">
    <property type="entry name" value="Znf_C2H2_type"/>
</dbReference>
<reference evidence="10" key="1">
    <citation type="submission" date="2021-01" db="EMBL/GenBank/DDBJ databases">
        <authorList>
            <person name="Corre E."/>
            <person name="Pelletier E."/>
            <person name="Niang G."/>
            <person name="Scheremetjew M."/>
            <person name="Finn R."/>
            <person name="Kale V."/>
            <person name="Holt S."/>
            <person name="Cochrane G."/>
            <person name="Meng A."/>
            <person name="Brown T."/>
            <person name="Cohen L."/>
        </authorList>
    </citation>
    <scope>NUCLEOTIDE SEQUENCE</scope>
    <source>
        <strain evidence="10">379</strain>
    </source>
</reference>
<dbReference type="Pfam" id="PF13894">
    <property type="entry name" value="zf-C2H2_4"/>
    <property type="match status" value="2"/>
</dbReference>
<dbReference type="InterPro" id="IPR050888">
    <property type="entry name" value="ZnF_C2H2-type_TF"/>
</dbReference>
<evidence type="ECO:0000256" key="8">
    <source>
        <dbReference type="SAM" id="MobiDB-lite"/>
    </source>
</evidence>
<gene>
    <name evidence="10" type="ORF">EHUX00137_LOCUS48268</name>
</gene>
<name>A0A7S3U306_EMIHU</name>
<evidence type="ECO:0000256" key="4">
    <source>
        <dbReference type="ARBA" id="ARBA00022771"/>
    </source>
</evidence>
<keyword evidence="6" id="KW-0539">Nucleus</keyword>
<evidence type="ECO:0000256" key="1">
    <source>
        <dbReference type="ARBA" id="ARBA00004123"/>
    </source>
</evidence>
<dbReference type="InterPro" id="IPR036236">
    <property type="entry name" value="Znf_C2H2_sf"/>
</dbReference>
<keyword evidence="4 7" id="KW-0863">Zinc-finger</keyword>
<sequence length="177" mass="19036">MTPIAMTPAKWRQPTRDAPPVPTCSQCGRTFTSERGLRAHVRSVHVLQLYGKDGGAAKTCEHCARVFSNEDALRQHVRARHSSDAAAVASPTAADVLRPHWAGRGGALATDATGDYQCDICGLCFGRANEEEHLRCLRPALVKEVRLLVCGQCGRSFGDSRALAQHRLACNAASATT</sequence>
<protein>
    <recommendedName>
        <fullName evidence="9">C2H2-type domain-containing protein</fullName>
    </recommendedName>
</protein>
<dbReference type="Gene3D" id="3.30.160.60">
    <property type="entry name" value="Classic Zinc Finger"/>
    <property type="match status" value="3"/>
</dbReference>
<keyword evidence="2" id="KW-0479">Metal-binding</keyword>
<dbReference type="SUPFAM" id="SSF57667">
    <property type="entry name" value="beta-beta-alpha zinc fingers"/>
    <property type="match status" value="1"/>
</dbReference>
<dbReference type="PROSITE" id="PS00028">
    <property type="entry name" value="ZINC_FINGER_C2H2_1"/>
    <property type="match status" value="2"/>
</dbReference>
<evidence type="ECO:0000313" key="10">
    <source>
        <dbReference type="EMBL" id="CAE0601641.1"/>
    </source>
</evidence>
<dbReference type="GO" id="GO:0008270">
    <property type="term" value="F:zinc ion binding"/>
    <property type="evidence" value="ECO:0007669"/>
    <property type="project" value="UniProtKB-KW"/>
</dbReference>
<dbReference type="PROSITE" id="PS50157">
    <property type="entry name" value="ZINC_FINGER_C2H2_2"/>
    <property type="match status" value="2"/>
</dbReference>
<dbReference type="GO" id="GO:0005634">
    <property type="term" value="C:nucleus"/>
    <property type="evidence" value="ECO:0007669"/>
    <property type="project" value="UniProtKB-SubCell"/>
</dbReference>
<dbReference type="EMBL" id="HBIR01062213">
    <property type="protein sequence ID" value="CAE0601641.1"/>
    <property type="molecule type" value="Transcribed_RNA"/>
</dbReference>
<accession>A0A7S3U306</accession>
<keyword evidence="5" id="KW-0862">Zinc</keyword>
<evidence type="ECO:0000256" key="3">
    <source>
        <dbReference type="ARBA" id="ARBA00022737"/>
    </source>
</evidence>
<comment type="subcellular location">
    <subcellularLocation>
        <location evidence="1">Nucleus</location>
    </subcellularLocation>
</comment>
<evidence type="ECO:0000259" key="9">
    <source>
        <dbReference type="PROSITE" id="PS50157"/>
    </source>
</evidence>
<dbReference type="AlphaFoldDB" id="A0A7S3U306"/>
<keyword evidence="3" id="KW-0677">Repeat</keyword>
<evidence type="ECO:0000256" key="2">
    <source>
        <dbReference type="ARBA" id="ARBA00022723"/>
    </source>
</evidence>
<feature type="region of interest" description="Disordered" evidence="8">
    <location>
        <begin position="1"/>
        <end position="23"/>
    </location>
</feature>
<feature type="domain" description="C2H2-type" evidence="9">
    <location>
        <begin position="58"/>
        <end position="86"/>
    </location>
</feature>
<evidence type="ECO:0000256" key="6">
    <source>
        <dbReference type="ARBA" id="ARBA00023242"/>
    </source>
</evidence>
<dbReference type="SMART" id="SM00355">
    <property type="entry name" value="ZnF_C2H2"/>
    <property type="match status" value="3"/>
</dbReference>
<evidence type="ECO:0000256" key="7">
    <source>
        <dbReference type="PROSITE-ProRule" id="PRU00042"/>
    </source>
</evidence>
<organism evidence="10">
    <name type="scientific">Emiliania huxleyi</name>
    <name type="common">Coccolithophore</name>
    <name type="synonym">Pontosphaera huxleyi</name>
    <dbReference type="NCBI Taxonomy" id="2903"/>
    <lineage>
        <taxon>Eukaryota</taxon>
        <taxon>Haptista</taxon>
        <taxon>Haptophyta</taxon>
        <taxon>Prymnesiophyceae</taxon>
        <taxon>Isochrysidales</taxon>
        <taxon>Noelaerhabdaceae</taxon>
        <taxon>Emiliania</taxon>
    </lineage>
</organism>
<proteinExistence type="predicted"/>
<feature type="domain" description="C2H2-type" evidence="9">
    <location>
        <begin position="22"/>
        <end position="45"/>
    </location>
</feature>
<evidence type="ECO:0000256" key="5">
    <source>
        <dbReference type="ARBA" id="ARBA00022833"/>
    </source>
</evidence>